<keyword evidence="3" id="KW-1185">Reference proteome</keyword>
<feature type="region of interest" description="Disordered" evidence="1">
    <location>
        <begin position="15"/>
        <end position="36"/>
    </location>
</feature>
<organism evidence="2 3">
    <name type="scientific">Musa troglodytarum</name>
    <name type="common">fe'i banana</name>
    <dbReference type="NCBI Taxonomy" id="320322"/>
    <lineage>
        <taxon>Eukaryota</taxon>
        <taxon>Viridiplantae</taxon>
        <taxon>Streptophyta</taxon>
        <taxon>Embryophyta</taxon>
        <taxon>Tracheophyta</taxon>
        <taxon>Spermatophyta</taxon>
        <taxon>Magnoliopsida</taxon>
        <taxon>Liliopsida</taxon>
        <taxon>Zingiberales</taxon>
        <taxon>Musaceae</taxon>
        <taxon>Musa</taxon>
    </lineage>
</organism>
<gene>
    <name evidence="2" type="ORF">MUK42_26861</name>
</gene>
<evidence type="ECO:0000256" key="1">
    <source>
        <dbReference type="SAM" id="MobiDB-lite"/>
    </source>
</evidence>
<name>A0A9E7F9W0_9LILI</name>
<dbReference type="EMBL" id="CP097504">
    <property type="protein sequence ID" value="URD90327.1"/>
    <property type="molecule type" value="Genomic_DNA"/>
</dbReference>
<accession>A0A9E7F9W0</accession>
<dbReference type="AlphaFoldDB" id="A0A9E7F9W0"/>
<proteinExistence type="predicted"/>
<reference evidence="2" key="1">
    <citation type="submission" date="2022-05" db="EMBL/GenBank/DDBJ databases">
        <title>The Musa troglodytarum L. genome provides insights into the mechanism of non-climacteric behaviour and enrichment of carotenoids.</title>
        <authorList>
            <person name="Wang J."/>
        </authorList>
    </citation>
    <scope>NUCLEOTIDE SEQUENCE</scope>
    <source>
        <tissue evidence="2">Leaf</tissue>
    </source>
</reference>
<evidence type="ECO:0000313" key="2">
    <source>
        <dbReference type="EMBL" id="URD90327.1"/>
    </source>
</evidence>
<evidence type="ECO:0000313" key="3">
    <source>
        <dbReference type="Proteomes" id="UP001055439"/>
    </source>
</evidence>
<dbReference type="Proteomes" id="UP001055439">
    <property type="component" value="Chromosome 2"/>
</dbReference>
<protein>
    <submittedName>
        <fullName evidence="2">Uncharacterized protein</fullName>
    </submittedName>
</protein>
<sequence>MYQEDAPDILYIPRRRRRPSVAPASTPPPQSPASVEPSLLGFVRGNLGSGRLLGGGDFEYTDCRKSMHLLSFSSTSTLTSLWSGSREASAMAFAFGSLVGVTDWHLGFLLFC</sequence>